<dbReference type="OrthoDB" id="10265988at2759"/>
<comment type="caution">
    <text evidence="5">The sequence shown here is derived from an EMBL/GenBank/DDBJ whole genome shotgun (WGS) entry which is preliminary data.</text>
</comment>
<keyword evidence="2" id="KW-0853">WD repeat</keyword>
<keyword evidence="6" id="KW-1185">Reference proteome</keyword>
<evidence type="ECO:0000256" key="2">
    <source>
        <dbReference type="ARBA" id="ARBA00022574"/>
    </source>
</evidence>
<keyword evidence="3" id="KW-0677">Repeat</keyword>
<dbReference type="GO" id="GO:0043161">
    <property type="term" value="P:proteasome-mediated ubiquitin-dependent protein catabolic process"/>
    <property type="evidence" value="ECO:0007669"/>
    <property type="project" value="TreeGrafter"/>
</dbReference>
<dbReference type="GO" id="GO:0043130">
    <property type="term" value="F:ubiquitin binding"/>
    <property type="evidence" value="ECO:0007669"/>
    <property type="project" value="TreeGrafter"/>
</dbReference>
<dbReference type="GO" id="GO:0010992">
    <property type="term" value="P:ubiquitin recycling"/>
    <property type="evidence" value="ECO:0007669"/>
    <property type="project" value="TreeGrafter"/>
</dbReference>
<dbReference type="Proteomes" id="UP000192639">
    <property type="component" value="Unassembled WGS sequence"/>
</dbReference>
<organism evidence="5 6">
    <name type="scientific">Enterospora canceri</name>
    <dbReference type="NCBI Taxonomy" id="1081671"/>
    <lineage>
        <taxon>Eukaryota</taxon>
        <taxon>Fungi</taxon>
        <taxon>Fungi incertae sedis</taxon>
        <taxon>Microsporidia</taxon>
        <taxon>Enterocytozoonidae</taxon>
        <taxon>Enterospora</taxon>
    </lineage>
</organism>
<dbReference type="Gene3D" id="3.10.20.870">
    <property type="entry name" value="PFU (PLAA family ubiquitin binding), C-terminal domain"/>
    <property type="match status" value="1"/>
</dbReference>
<dbReference type="PANTHER" id="PTHR19849:SF0">
    <property type="entry name" value="PHOSPHOLIPASE A-2-ACTIVATING PROTEIN"/>
    <property type="match status" value="1"/>
</dbReference>
<evidence type="ECO:0000256" key="1">
    <source>
        <dbReference type="ARBA" id="ARBA00022490"/>
    </source>
</evidence>
<reference evidence="5 6" key="1">
    <citation type="journal article" date="2017" name="Environ. Microbiol.">
        <title>Decay of the glycolytic pathway and adaptation to intranuclear parasitism within Enterocytozoonidae microsporidia.</title>
        <authorList>
            <person name="Wiredu Boakye D."/>
            <person name="Jaroenlak P."/>
            <person name="Prachumwat A."/>
            <person name="Williams T.A."/>
            <person name="Bateman K.S."/>
            <person name="Itsathitphaisarn O."/>
            <person name="Sritunyalucksana K."/>
            <person name="Paszkiewicz K.H."/>
            <person name="Moore K.A."/>
            <person name="Stentiford G.D."/>
            <person name="Williams B.A."/>
        </authorList>
    </citation>
    <scope>NUCLEOTIDE SEQUENCE [LARGE SCALE GENOMIC DNA]</scope>
    <source>
        <strain evidence="5 6">GB1</strain>
    </source>
</reference>
<dbReference type="Pfam" id="PF09070">
    <property type="entry name" value="PFU"/>
    <property type="match status" value="1"/>
</dbReference>
<dbReference type="AlphaFoldDB" id="A0A1Y1S8F4"/>
<dbReference type="EMBL" id="LWDP01000010">
    <property type="protein sequence ID" value="ORD94753.1"/>
    <property type="molecule type" value="Genomic_DNA"/>
</dbReference>
<dbReference type="VEuPathDB" id="MicrosporidiaDB:ECANGB1_63"/>
<evidence type="ECO:0000256" key="3">
    <source>
        <dbReference type="ARBA" id="ARBA00022737"/>
    </source>
</evidence>
<proteinExistence type="predicted"/>
<keyword evidence="1" id="KW-0963">Cytoplasm</keyword>
<accession>A0A1Y1S8F4</accession>
<feature type="domain" description="PFU" evidence="4">
    <location>
        <begin position="315"/>
        <end position="411"/>
    </location>
</feature>
<dbReference type="GO" id="GO:0005737">
    <property type="term" value="C:cytoplasm"/>
    <property type="evidence" value="ECO:0007669"/>
    <property type="project" value="TreeGrafter"/>
</dbReference>
<dbReference type="InterPro" id="IPR015943">
    <property type="entry name" value="WD40/YVTN_repeat-like_dom_sf"/>
</dbReference>
<name>A0A1Y1S8F4_9MICR</name>
<evidence type="ECO:0000259" key="4">
    <source>
        <dbReference type="PROSITE" id="PS51394"/>
    </source>
</evidence>
<dbReference type="InterPro" id="IPR036322">
    <property type="entry name" value="WD40_repeat_dom_sf"/>
</dbReference>
<sequence length="548" mass="62799">MNGDLKAISADCSVFGGRTNTIWISDGPVDDDHLQSVPVPAHVNSVCSTPQKVVFVGLQNGEVRAVVKENDEFKSFFIYAHTKNVCAMDHRDGYLCSGGWDNNAILYISSTNVYISLFMHPESVWTVRILEKKEEEDHRKILTGCADGVIRVFSWFEEKQGATFKSLDYHNYPVRSILAEYDPDIGSDCIYSLDNDGNVFKFKMNGLLLNIRSLQGLCYTMVHHKDALFIGGENGIVYVLNRNLQVRQKIQLDCKSVWSIRECDGIVYAGGSDGCVHLIESCLTGEVPVIEKSKKNDNEINGDKKSKSEPIKDQVFTTDGKTYKVHSGSVYEQSKTGEWILIGQAEGKYDHSFNVELDGKNYTLSFNKKDNIYEVAREFIEKNNLQMSHLDEIVRFIESNFRDLAYKTYTNINIDGIKKIVEESGESDYVISELLRMTMDKEYKTEHWRRFETNLAKIEPRFIFYDIVKYLISRNETVDFSFVLRDEIKGRKQAKAFGMMLGNLVKNSPIKIGKIEARVKKWIDEGVMTKSDVEYYEHNRNLKRRSQN</sequence>
<evidence type="ECO:0000313" key="6">
    <source>
        <dbReference type="Proteomes" id="UP000192639"/>
    </source>
</evidence>
<protein>
    <submittedName>
        <fullName evidence="5">LUB1</fullName>
    </submittedName>
</protein>
<gene>
    <name evidence="5" type="primary">LUB1</name>
    <name evidence="5" type="ORF">ECANGB1_63</name>
</gene>
<dbReference type="InterPro" id="IPR015155">
    <property type="entry name" value="PFU"/>
</dbReference>
<dbReference type="Gene3D" id="2.130.10.10">
    <property type="entry name" value="YVTN repeat-like/Quinoprotein amine dehydrogenase"/>
    <property type="match status" value="1"/>
</dbReference>
<evidence type="ECO:0000313" key="5">
    <source>
        <dbReference type="EMBL" id="ORD94753.1"/>
    </source>
</evidence>
<dbReference type="PANTHER" id="PTHR19849">
    <property type="entry name" value="PHOSPHOLIPASE A-2-ACTIVATING PROTEIN"/>
    <property type="match status" value="1"/>
</dbReference>
<dbReference type="InterPro" id="IPR038122">
    <property type="entry name" value="PFU_sf"/>
</dbReference>
<dbReference type="SUPFAM" id="SSF50978">
    <property type="entry name" value="WD40 repeat-like"/>
    <property type="match status" value="1"/>
</dbReference>
<dbReference type="PROSITE" id="PS51394">
    <property type="entry name" value="PFU"/>
    <property type="match status" value="1"/>
</dbReference>
<dbReference type="GO" id="GO:0005634">
    <property type="term" value="C:nucleus"/>
    <property type="evidence" value="ECO:0007669"/>
    <property type="project" value="TreeGrafter"/>
</dbReference>